<dbReference type="EMBL" id="CAADJD010000021">
    <property type="protein sequence ID" value="VFS70134.1"/>
    <property type="molecule type" value="Genomic_DNA"/>
</dbReference>
<organism evidence="1 2">
    <name type="scientific">Kluyvera cryocrescens</name>
    <name type="common">Kluyvera citrophila</name>
    <dbReference type="NCBI Taxonomy" id="580"/>
    <lineage>
        <taxon>Bacteria</taxon>
        <taxon>Pseudomonadati</taxon>
        <taxon>Pseudomonadota</taxon>
        <taxon>Gammaproteobacteria</taxon>
        <taxon>Enterobacterales</taxon>
        <taxon>Enterobacteriaceae</taxon>
        <taxon>Kluyvera</taxon>
    </lineage>
</organism>
<dbReference type="AlphaFoldDB" id="A0A485BAD1"/>
<dbReference type="GO" id="GO:0016491">
    <property type="term" value="F:oxidoreductase activity"/>
    <property type="evidence" value="ECO:0007669"/>
    <property type="project" value="UniProtKB-KW"/>
</dbReference>
<protein>
    <submittedName>
        <fullName evidence="1">Acyl-CoA dehydrogenase AidB</fullName>
        <ecNumber evidence="1">1.3.99.-</ecNumber>
    </submittedName>
</protein>
<proteinExistence type="predicted"/>
<keyword evidence="1" id="KW-0560">Oxidoreductase</keyword>
<keyword evidence="2" id="KW-1185">Reference proteome</keyword>
<sequence>MLRYASPPVSQAWCRMMLDPRGGAMLSEQVINELLIRATGGGR</sequence>
<evidence type="ECO:0000313" key="1">
    <source>
        <dbReference type="EMBL" id="VFS70134.1"/>
    </source>
</evidence>
<accession>A0A485BAD1</accession>
<dbReference type="EC" id="1.3.99.-" evidence="1"/>
<name>A0A485BAD1_KLUCR</name>
<dbReference type="Proteomes" id="UP000401081">
    <property type="component" value="Unassembled WGS sequence"/>
</dbReference>
<evidence type="ECO:0000313" key="2">
    <source>
        <dbReference type="Proteomes" id="UP000401081"/>
    </source>
</evidence>
<gene>
    <name evidence="1" type="primary">aidB_4</name>
    <name evidence="1" type="ORF">NCTC12993_04301</name>
</gene>
<reference evidence="1 2" key="1">
    <citation type="submission" date="2019-03" db="EMBL/GenBank/DDBJ databases">
        <authorList>
            <consortium name="Pathogen Informatics"/>
        </authorList>
    </citation>
    <scope>NUCLEOTIDE SEQUENCE [LARGE SCALE GENOMIC DNA]</scope>
    <source>
        <strain evidence="1 2">NCTC12993</strain>
    </source>
</reference>